<gene>
    <name evidence="2" type="ORF">K457DRAFT_23714</name>
</gene>
<dbReference type="Proteomes" id="UP000078512">
    <property type="component" value="Unassembled WGS sequence"/>
</dbReference>
<evidence type="ECO:0000313" key="3">
    <source>
        <dbReference type="Proteomes" id="UP000078512"/>
    </source>
</evidence>
<keyword evidence="3" id="KW-1185">Reference proteome</keyword>
<proteinExistence type="predicted"/>
<feature type="region of interest" description="Disordered" evidence="1">
    <location>
        <begin position="1"/>
        <end position="23"/>
    </location>
</feature>
<dbReference type="AlphaFoldDB" id="A0A197JJW2"/>
<sequence length="73" mass="8249">MVPRKQLHGQSRGHPQDDTTLPSETYFPGLLELEDPNQGKIGYLARLLGLTRSRELRGLFAWTSRQSRSSLPS</sequence>
<evidence type="ECO:0000256" key="1">
    <source>
        <dbReference type="SAM" id="MobiDB-lite"/>
    </source>
</evidence>
<reference evidence="2 3" key="1">
    <citation type="submission" date="2016-05" db="EMBL/GenBank/DDBJ databases">
        <title>Genome sequencing reveals origins of a unique bacterial endosymbiosis in the earliest lineages of terrestrial Fungi.</title>
        <authorList>
            <consortium name="DOE Joint Genome Institute"/>
            <person name="Uehling J."/>
            <person name="Gryganskyi A."/>
            <person name="Hameed K."/>
            <person name="Tschaplinski T."/>
            <person name="Misztal P."/>
            <person name="Wu S."/>
            <person name="Desiro A."/>
            <person name="Vande Pol N."/>
            <person name="Du Z.-Y."/>
            <person name="Zienkiewicz A."/>
            <person name="Zienkiewicz K."/>
            <person name="Morin E."/>
            <person name="Tisserant E."/>
            <person name="Splivallo R."/>
            <person name="Hainaut M."/>
            <person name="Henrissat B."/>
            <person name="Ohm R."/>
            <person name="Kuo A."/>
            <person name="Yan J."/>
            <person name="Lipzen A."/>
            <person name="Nolan M."/>
            <person name="Labutti K."/>
            <person name="Barry K."/>
            <person name="Goldstein A."/>
            <person name="Labbe J."/>
            <person name="Schadt C."/>
            <person name="Tuskan G."/>
            <person name="Grigoriev I."/>
            <person name="Martin F."/>
            <person name="Vilgalys R."/>
            <person name="Bonito G."/>
        </authorList>
    </citation>
    <scope>NUCLEOTIDE SEQUENCE [LARGE SCALE GENOMIC DNA]</scope>
    <source>
        <strain evidence="2 3">AG-77</strain>
    </source>
</reference>
<dbReference type="EMBL" id="KV442087">
    <property type="protein sequence ID" value="OAQ24796.1"/>
    <property type="molecule type" value="Genomic_DNA"/>
</dbReference>
<accession>A0A197JJW2</accession>
<protein>
    <submittedName>
        <fullName evidence="2">Uncharacterized protein</fullName>
    </submittedName>
</protein>
<name>A0A197JJW2_9FUNG</name>
<organism evidence="2 3">
    <name type="scientific">Linnemannia elongata AG-77</name>
    <dbReference type="NCBI Taxonomy" id="1314771"/>
    <lineage>
        <taxon>Eukaryota</taxon>
        <taxon>Fungi</taxon>
        <taxon>Fungi incertae sedis</taxon>
        <taxon>Mucoromycota</taxon>
        <taxon>Mortierellomycotina</taxon>
        <taxon>Mortierellomycetes</taxon>
        <taxon>Mortierellales</taxon>
        <taxon>Mortierellaceae</taxon>
        <taxon>Linnemannia</taxon>
    </lineage>
</organism>
<evidence type="ECO:0000313" key="2">
    <source>
        <dbReference type="EMBL" id="OAQ24796.1"/>
    </source>
</evidence>